<evidence type="ECO:0000256" key="2">
    <source>
        <dbReference type="ARBA" id="ARBA00022679"/>
    </source>
</evidence>
<name>A0A1D8S6Q7_9EURY</name>
<evidence type="ECO:0000259" key="5">
    <source>
        <dbReference type="Pfam" id="PF00294"/>
    </source>
</evidence>
<dbReference type="GO" id="GO:0004747">
    <property type="term" value="F:ribokinase activity"/>
    <property type="evidence" value="ECO:0007669"/>
    <property type="project" value="UniProtKB-EC"/>
</dbReference>
<comment type="similarity">
    <text evidence="1 4">Belongs to the carbohydrate kinase PfkB family.</text>
</comment>
<dbReference type="KEGG" id="halh:HTSR_1866"/>
<dbReference type="Gene3D" id="3.40.1190.20">
    <property type="match status" value="1"/>
</dbReference>
<dbReference type="PRINTS" id="PR00990">
    <property type="entry name" value="RIBOKINASE"/>
</dbReference>
<dbReference type="EC" id="2.7.1.15" evidence="6"/>
<dbReference type="GeneID" id="29829856"/>
<sequence length="308" mass="31514">MGRIIAAGHLNWDVTLRVTALPDPDGEAQITEQHRAGGGSAANVASALAGFDLAAGLIGSVGTDQHGRMATRELRTQGVDTDGVVTVEGETTVKYIVVDEAGEVMVLANDGVNEAIEPEDVEPAMVEGADHIHLTGQRPDTAAALIEVANAAGLTVSFDPGRRIEQRAFEPLLDQVDVLLLNEREATAVFPAASGPPIERAASPDRVIVVKRGADGASVYTGDETHHHPGFAVEAVDTTGAGDAFAAGFLAATVGGESFGRPGSGAEPDYERALAVANGSGALTVQAAGARSAPSRVALAAFLAERTV</sequence>
<dbReference type="PANTHER" id="PTHR10584">
    <property type="entry name" value="SUGAR KINASE"/>
    <property type="match status" value="1"/>
</dbReference>
<feature type="domain" description="Carbohydrate kinase PfkB" evidence="5">
    <location>
        <begin position="3"/>
        <end position="292"/>
    </location>
</feature>
<accession>A0A1D8S6Q7</accession>
<evidence type="ECO:0000313" key="6">
    <source>
        <dbReference type="EMBL" id="AOW81031.1"/>
    </source>
</evidence>
<dbReference type="SUPFAM" id="SSF53613">
    <property type="entry name" value="Ribokinase-like"/>
    <property type="match status" value="1"/>
</dbReference>
<dbReference type="InterPro" id="IPR011611">
    <property type="entry name" value="PfkB_dom"/>
</dbReference>
<proteinExistence type="inferred from homology"/>
<dbReference type="InterPro" id="IPR029056">
    <property type="entry name" value="Ribokinase-like"/>
</dbReference>
<keyword evidence="3 4" id="KW-0418">Kinase</keyword>
<evidence type="ECO:0000313" key="7">
    <source>
        <dbReference type="Proteomes" id="UP000185608"/>
    </source>
</evidence>
<organism evidence="6 7">
    <name type="scientific">Halodesulfurarchaeum formicicum</name>
    <dbReference type="NCBI Taxonomy" id="1873524"/>
    <lineage>
        <taxon>Archaea</taxon>
        <taxon>Methanobacteriati</taxon>
        <taxon>Methanobacteriota</taxon>
        <taxon>Stenosarchaea group</taxon>
        <taxon>Halobacteria</taxon>
        <taxon>Halobacteriales</taxon>
        <taxon>Halobacteriaceae</taxon>
        <taxon>Halodesulfurarchaeum</taxon>
    </lineage>
</organism>
<gene>
    <name evidence="6" type="ORF">HTSR_1866</name>
</gene>
<dbReference type="STRING" id="1873524.HSR6_1935"/>
<dbReference type="AlphaFoldDB" id="A0A1D8S6Q7"/>
<dbReference type="InterPro" id="IPR002173">
    <property type="entry name" value="Carboh/pur_kinase_PfkB_CS"/>
</dbReference>
<dbReference type="EMBL" id="CP016070">
    <property type="protein sequence ID" value="AOW81031.1"/>
    <property type="molecule type" value="Genomic_DNA"/>
</dbReference>
<keyword evidence="2 4" id="KW-0808">Transferase</keyword>
<dbReference type="Proteomes" id="UP000185608">
    <property type="component" value="Chromosome"/>
</dbReference>
<evidence type="ECO:0000256" key="4">
    <source>
        <dbReference type="RuleBase" id="RU003704"/>
    </source>
</evidence>
<dbReference type="InterPro" id="IPR002139">
    <property type="entry name" value="Ribo/fructo_kinase"/>
</dbReference>
<dbReference type="Pfam" id="PF00294">
    <property type="entry name" value="PfkB"/>
    <property type="match status" value="1"/>
</dbReference>
<dbReference type="RefSeq" id="WP_070365685.1">
    <property type="nucleotide sequence ID" value="NZ_CP016070.1"/>
</dbReference>
<evidence type="ECO:0000256" key="1">
    <source>
        <dbReference type="ARBA" id="ARBA00010688"/>
    </source>
</evidence>
<evidence type="ECO:0000256" key="3">
    <source>
        <dbReference type="ARBA" id="ARBA00022777"/>
    </source>
</evidence>
<dbReference type="PROSITE" id="PS00584">
    <property type="entry name" value="PFKB_KINASES_2"/>
    <property type="match status" value="1"/>
</dbReference>
<protein>
    <submittedName>
        <fullName evidence="6">Ribokinase</fullName>
        <ecNumber evidence="6">2.7.1.15</ecNumber>
    </submittedName>
</protein>
<dbReference type="PATRIC" id="fig|1855411.3.peg.1875"/>
<dbReference type="PANTHER" id="PTHR10584:SF166">
    <property type="entry name" value="RIBOKINASE"/>
    <property type="match status" value="1"/>
</dbReference>
<reference evidence="6 7" key="1">
    <citation type="submission" date="2016-06" db="EMBL/GenBank/DDBJ databases">
        <title>Discovery of anaerobic lithoheterotrophic haloarchaeon capable of sulfur respiration by hydrogen and formate.</title>
        <authorList>
            <person name="Sorokin D.Y."/>
            <person name="Kublanov I.V."/>
            <person name="Roman P."/>
            <person name="Sinninghe Damste J.S."/>
            <person name="Golyshin P.N."/>
            <person name="Rojo D."/>
            <person name="Ciordia S."/>
            <person name="Mena Md.C."/>
            <person name="Ferrer M."/>
            <person name="Smedile F."/>
            <person name="Messina E."/>
            <person name="La Cono V."/>
            <person name="Yakimov M.M."/>
        </authorList>
    </citation>
    <scope>NUCLEOTIDE SEQUENCE [LARGE SCALE GENOMIC DNA]</scope>
    <source>
        <strain evidence="6 7">HTSR1</strain>
    </source>
</reference>